<dbReference type="RefSeq" id="XP_005819325.1">
    <property type="nucleotide sequence ID" value="XM_005819268.1"/>
</dbReference>
<keyword evidence="4" id="KW-1185">Reference proteome</keyword>
<sequence>MSNRMFEQPSRSFTSLPARRATTEDDELMSGKKTIATSIGQINQALGKLAVESSGGKDKNSPIDSIKQIAVKESRKIETKFKAIVIQAAEEKDSLMLKNSLTQAKEQLEEQVYNASEKQGLLAAALAQKSKKKLTIEMEEDEKWNIIEKATSASWTKVLDSLLETAENCALAQLEEEDDDETRSESSVSMLPRKSYSDDGDNDWRSLEERPTDWTDWTGKSNANDRDNSPLRLPGGAGKQQQRYISPLRNPVGHDEGGIQAFPGRGGKKKQDSRLVSSYDFED</sequence>
<dbReference type="AlphaFoldDB" id="L1I935"/>
<dbReference type="GeneID" id="17289077"/>
<name>L1I935_GUITC</name>
<feature type="compositionally biased region" description="Basic and acidic residues" evidence="1">
    <location>
        <begin position="202"/>
        <end position="213"/>
    </location>
</feature>
<dbReference type="Proteomes" id="UP000011087">
    <property type="component" value="Unassembled WGS sequence"/>
</dbReference>
<dbReference type="EnsemblProtists" id="EKX32345">
    <property type="protein sequence ID" value="EKX32345"/>
    <property type="gene ID" value="GUITHDRAFT_148685"/>
</dbReference>
<evidence type="ECO:0000313" key="3">
    <source>
        <dbReference type="EnsemblProtists" id="EKX32345"/>
    </source>
</evidence>
<feature type="region of interest" description="Disordered" evidence="1">
    <location>
        <begin position="1"/>
        <end position="29"/>
    </location>
</feature>
<dbReference type="EMBL" id="JH993195">
    <property type="protein sequence ID" value="EKX32345.1"/>
    <property type="molecule type" value="Genomic_DNA"/>
</dbReference>
<dbReference type="PaxDb" id="55529-EKX32345"/>
<evidence type="ECO:0000256" key="1">
    <source>
        <dbReference type="SAM" id="MobiDB-lite"/>
    </source>
</evidence>
<organism evidence="2">
    <name type="scientific">Guillardia theta (strain CCMP2712)</name>
    <name type="common">Cryptophyte</name>
    <dbReference type="NCBI Taxonomy" id="905079"/>
    <lineage>
        <taxon>Eukaryota</taxon>
        <taxon>Cryptophyceae</taxon>
        <taxon>Pyrenomonadales</taxon>
        <taxon>Geminigeraceae</taxon>
        <taxon>Guillardia</taxon>
    </lineage>
</organism>
<accession>L1I935</accession>
<reference evidence="2 4" key="1">
    <citation type="journal article" date="2012" name="Nature">
        <title>Algal genomes reveal evolutionary mosaicism and the fate of nucleomorphs.</title>
        <authorList>
            <consortium name="DOE Joint Genome Institute"/>
            <person name="Curtis B.A."/>
            <person name="Tanifuji G."/>
            <person name="Burki F."/>
            <person name="Gruber A."/>
            <person name="Irimia M."/>
            <person name="Maruyama S."/>
            <person name="Arias M.C."/>
            <person name="Ball S.G."/>
            <person name="Gile G.H."/>
            <person name="Hirakawa Y."/>
            <person name="Hopkins J.F."/>
            <person name="Kuo A."/>
            <person name="Rensing S.A."/>
            <person name="Schmutz J."/>
            <person name="Symeonidi A."/>
            <person name="Elias M."/>
            <person name="Eveleigh R.J."/>
            <person name="Herman E.K."/>
            <person name="Klute M.J."/>
            <person name="Nakayama T."/>
            <person name="Obornik M."/>
            <person name="Reyes-Prieto A."/>
            <person name="Armbrust E.V."/>
            <person name="Aves S.J."/>
            <person name="Beiko R.G."/>
            <person name="Coutinho P."/>
            <person name="Dacks J.B."/>
            <person name="Durnford D.G."/>
            <person name="Fast N.M."/>
            <person name="Green B.R."/>
            <person name="Grisdale C.J."/>
            <person name="Hempel F."/>
            <person name="Henrissat B."/>
            <person name="Hoppner M.P."/>
            <person name="Ishida K."/>
            <person name="Kim E."/>
            <person name="Koreny L."/>
            <person name="Kroth P.G."/>
            <person name="Liu Y."/>
            <person name="Malik S.B."/>
            <person name="Maier U.G."/>
            <person name="McRose D."/>
            <person name="Mock T."/>
            <person name="Neilson J.A."/>
            <person name="Onodera N.T."/>
            <person name="Poole A.M."/>
            <person name="Pritham E.J."/>
            <person name="Richards T.A."/>
            <person name="Rocap G."/>
            <person name="Roy S.W."/>
            <person name="Sarai C."/>
            <person name="Schaack S."/>
            <person name="Shirato S."/>
            <person name="Slamovits C.H."/>
            <person name="Spencer D.F."/>
            <person name="Suzuki S."/>
            <person name="Worden A.Z."/>
            <person name="Zauner S."/>
            <person name="Barry K."/>
            <person name="Bell C."/>
            <person name="Bharti A.K."/>
            <person name="Crow J.A."/>
            <person name="Grimwood J."/>
            <person name="Kramer R."/>
            <person name="Lindquist E."/>
            <person name="Lucas S."/>
            <person name="Salamov A."/>
            <person name="McFadden G.I."/>
            <person name="Lane C.E."/>
            <person name="Keeling P.J."/>
            <person name="Gray M.W."/>
            <person name="Grigoriev I.V."/>
            <person name="Archibald J.M."/>
        </authorList>
    </citation>
    <scope>NUCLEOTIDE SEQUENCE</scope>
    <source>
        <strain evidence="2 4">CCMP2712</strain>
    </source>
</reference>
<feature type="region of interest" description="Disordered" evidence="1">
    <location>
        <begin position="171"/>
        <end position="283"/>
    </location>
</feature>
<reference evidence="4" key="2">
    <citation type="submission" date="2012-11" db="EMBL/GenBank/DDBJ databases">
        <authorList>
            <person name="Kuo A."/>
            <person name="Curtis B.A."/>
            <person name="Tanifuji G."/>
            <person name="Burki F."/>
            <person name="Gruber A."/>
            <person name="Irimia M."/>
            <person name="Maruyama S."/>
            <person name="Arias M.C."/>
            <person name="Ball S.G."/>
            <person name="Gile G.H."/>
            <person name="Hirakawa Y."/>
            <person name="Hopkins J.F."/>
            <person name="Rensing S.A."/>
            <person name="Schmutz J."/>
            <person name="Symeonidi A."/>
            <person name="Elias M."/>
            <person name="Eveleigh R.J."/>
            <person name="Herman E.K."/>
            <person name="Klute M.J."/>
            <person name="Nakayama T."/>
            <person name="Obornik M."/>
            <person name="Reyes-Prieto A."/>
            <person name="Armbrust E.V."/>
            <person name="Aves S.J."/>
            <person name="Beiko R.G."/>
            <person name="Coutinho P."/>
            <person name="Dacks J.B."/>
            <person name="Durnford D.G."/>
            <person name="Fast N.M."/>
            <person name="Green B.R."/>
            <person name="Grisdale C."/>
            <person name="Hempe F."/>
            <person name="Henrissat B."/>
            <person name="Hoppner M.P."/>
            <person name="Ishida K.-I."/>
            <person name="Kim E."/>
            <person name="Koreny L."/>
            <person name="Kroth P.G."/>
            <person name="Liu Y."/>
            <person name="Malik S.-B."/>
            <person name="Maier U.G."/>
            <person name="McRose D."/>
            <person name="Mock T."/>
            <person name="Neilson J.A."/>
            <person name="Onodera N.T."/>
            <person name="Poole A.M."/>
            <person name="Pritham E.J."/>
            <person name="Richards T.A."/>
            <person name="Rocap G."/>
            <person name="Roy S.W."/>
            <person name="Sarai C."/>
            <person name="Schaack S."/>
            <person name="Shirato S."/>
            <person name="Slamovits C.H."/>
            <person name="Spencer D.F."/>
            <person name="Suzuki S."/>
            <person name="Worden A.Z."/>
            <person name="Zauner S."/>
            <person name="Barry K."/>
            <person name="Bell C."/>
            <person name="Bharti A.K."/>
            <person name="Crow J.A."/>
            <person name="Grimwood J."/>
            <person name="Kramer R."/>
            <person name="Lindquist E."/>
            <person name="Lucas S."/>
            <person name="Salamov A."/>
            <person name="McFadden G.I."/>
            <person name="Lane C.E."/>
            <person name="Keeling P.J."/>
            <person name="Gray M.W."/>
            <person name="Grigoriev I.V."/>
            <person name="Archibald J.M."/>
        </authorList>
    </citation>
    <scope>NUCLEOTIDE SEQUENCE</scope>
    <source>
        <strain evidence="4">CCMP2712</strain>
    </source>
</reference>
<evidence type="ECO:0000313" key="2">
    <source>
        <dbReference type="EMBL" id="EKX32345.1"/>
    </source>
</evidence>
<evidence type="ECO:0000313" key="4">
    <source>
        <dbReference type="Proteomes" id="UP000011087"/>
    </source>
</evidence>
<reference evidence="3" key="3">
    <citation type="submission" date="2016-03" db="UniProtKB">
        <authorList>
            <consortium name="EnsemblProtists"/>
        </authorList>
    </citation>
    <scope>IDENTIFICATION</scope>
</reference>
<dbReference type="HOGENOM" id="CLU_984993_0_0_1"/>
<proteinExistence type="predicted"/>
<gene>
    <name evidence="2" type="ORF">GUITHDRAFT_148685</name>
</gene>
<dbReference type="KEGG" id="gtt:GUITHDRAFT_148685"/>
<protein>
    <submittedName>
        <fullName evidence="2 3">Uncharacterized protein</fullName>
    </submittedName>
</protein>
<feature type="compositionally biased region" description="Polar residues" evidence="1">
    <location>
        <begin position="1"/>
        <end position="15"/>
    </location>
</feature>